<dbReference type="SMART" id="SM00060">
    <property type="entry name" value="FN3"/>
    <property type="match status" value="3"/>
</dbReference>
<dbReference type="OrthoDB" id="4320050at2"/>
<keyword evidence="7" id="KW-1185">Reference proteome</keyword>
<reference evidence="6 7" key="1">
    <citation type="submission" date="2018-08" db="EMBL/GenBank/DDBJ databases">
        <title>Isolation, diversity and antifungal activity of Actinobacteria from wheat.</title>
        <authorList>
            <person name="Han C."/>
        </authorList>
    </citation>
    <scope>NUCLEOTIDE SEQUENCE [LARGE SCALE GENOMIC DNA]</scope>
    <source>
        <strain evidence="6 7">NEAU-YY421</strain>
    </source>
</reference>
<feature type="region of interest" description="Disordered" evidence="4">
    <location>
        <begin position="194"/>
        <end position="219"/>
    </location>
</feature>
<proteinExistence type="predicted"/>
<dbReference type="GO" id="GO:0000272">
    <property type="term" value="P:polysaccharide catabolic process"/>
    <property type="evidence" value="ECO:0007669"/>
    <property type="project" value="UniProtKB-KW"/>
</dbReference>
<dbReference type="GO" id="GO:0016798">
    <property type="term" value="F:hydrolase activity, acting on glycosyl bonds"/>
    <property type="evidence" value="ECO:0007669"/>
    <property type="project" value="UniProtKB-KW"/>
</dbReference>
<keyword evidence="3" id="KW-0119">Carbohydrate metabolism</keyword>
<sequence length="318" mass="33313">MPLTTLTGCSLFGADSDGGKPAARPPSAPRGLTVHVGSATSVHVMWNKSSGGTAVDKYEIFRGRTKVKTLPGKQYMADLNGLRPKATYTFRVRALDAGGNASQLSREATVTMRAPAPADDTPPAAPSGLRVGAAGPRAATLTWTPSKDRKDVTSYDVYQRGARIHSVGGESTSALVTGLRPGTDYTFTVKARDAADNSSAPTKGVRHTTGGAGGGSAAGTAPADFKVATHEEDGAHHLDLSWDPPRTGGEVAEYQIHLNGRQATTLVWGADAPKGRAKHSFFISRTSGETYRVKLRARLPDGNWGAFSPERSVTTGEG</sequence>
<evidence type="ECO:0000256" key="2">
    <source>
        <dbReference type="ARBA" id="ARBA00023295"/>
    </source>
</evidence>
<keyword evidence="2" id="KW-0326">Glycosidase</keyword>
<keyword evidence="1" id="KW-0677">Repeat</keyword>
<dbReference type="InterPro" id="IPR050991">
    <property type="entry name" value="ECM_Regulatory_Proteins"/>
</dbReference>
<keyword evidence="3" id="KW-0624">Polysaccharide degradation</keyword>
<feature type="region of interest" description="Disordered" evidence="4">
    <location>
        <begin position="114"/>
        <end position="133"/>
    </location>
</feature>
<dbReference type="AlphaFoldDB" id="A0A372M5R6"/>
<feature type="domain" description="Fibronectin type-III" evidence="5">
    <location>
        <begin position="221"/>
        <end position="318"/>
    </location>
</feature>
<dbReference type="Proteomes" id="UP000263094">
    <property type="component" value="Unassembled WGS sequence"/>
</dbReference>
<protein>
    <submittedName>
        <fullName evidence="6">Fibronectin type III domain-containing protein</fullName>
    </submittedName>
</protein>
<name>A0A372M5R6_9ACTN</name>
<evidence type="ECO:0000313" key="7">
    <source>
        <dbReference type="Proteomes" id="UP000263094"/>
    </source>
</evidence>
<accession>A0A372M5R6</accession>
<dbReference type="CDD" id="cd00063">
    <property type="entry name" value="FN3"/>
    <property type="match status" value="3"/>
</dbReference>
<dbReference type="InterPro" id="IPR003961">
    <property type="entry name" value="FN3_dom"/>
</dbReference>
<dbReference type="PANTHER" id="PTHR46708">
    <property type="entry name" value="TENASCIN"/>
    <property type="match status" value="1"/>
</dbReference>
<evidence type="ECO:0000256" key="1">
    <source>
        <dbReference type="ARBA" id="ARBA00022737"/>
    </source>
</evidence>
<dbReference type="PROSITE" id="PS50853">
    <property type="entry name" value="FN3"/>
    <property type="match status" value="3"/>
</dbReference>
<evidence type="ECO:0000313" key="6">
    <source>
        <dbReference type="EMBL" id="RFU86274.1"/>
    </source>
</evidence>
<feature type="domain" description="Fibronectin type-III" evidence="5">
    <location>
        <begin position="125"/>
        <end position="212"/>
    </location>
</feature>
<gene>
    <name evidence="6" type="ORF">DY218_13060</name>
</gene>
<dbReference type="Pfam" id="PF00041">
    <property type="entry name" value="fn3"/>
    <property type="match status" value="2"/>
</dbReference>
<keyword evidence="2" id="KW-0378">Hydrolase</keyword>
<evidence type="ECO:0000256" key="4">
    <source>
        <dbReference type="SAM" id="MobiDB-lite"/>
    </source>
</evidence>
<evidence type="ECO:0000256" key="3">
    <source>
        <dbReference type="ARBA" id="ARBA00023326"/>
    </source>
</evidence>
<dbReference type="PANTHER" id="PTHR46708:SF2">
    <property type="entry name" value="FIBRONECTIN TYPE-III DOMAIN-CONTAINING PROTEIN"/>
    <property type="match status" value="1"/>
</dbReference>
<organism evidence="6 7">
    <name type="scientific">Streptomyces triticagri</name>
    <dbReference type="NCBI Taxonomy" id="2293568"/>
    <lineage>
        <taxon>Bacteria</taxon>
        <taxon>Bacillati</taxon>
        <taxon>Actinomycetota</taxon>
        <taxon>Actinomycetes</taxon>
        <taxon>Kitasatosporales</taxon>
        <taxon>Streptomycetaceae</taxon>
        <taxon>Streptomyces</taxon>
    </lineage>
</organism>
<dbReference type="SUPFAM" id="SSF49265">
    <property type="entry name" value="Fibronectin type III"/>
    <property type="match status" value="2"/>
</dbReference>
<dbReference type="EMBL" id="QUAK01000073">
    <property type="protein sequence ID" value="RFU86274.1"/>
    <property type="molecule type" value="Genomic_DNA"/>
</dbReference>
<dbReference type="InterPro" id="IPR013783">
    <property type="entry name" value="Ig-like_fold"/>
</dbReference>
<dbReference type="InterPro" id="IPR036116">
    <property type="entry name" value="FN3_sf"/>
</dbReference>
<comment type="caution">
    <text evidence="6">The sequence shown here is derived from an EMBL/GenBank/DDBJ whole genome shotgun (WGS) entry which is preliminary data.</text>
</comment>
<feature type="domain" description="Fibronectin type-III" evidence="5">
    <location>
        <begin position="28"/>
        <end position="115"/>
    </location>
</feature>
<evidence type="ECO:0000259" key="5">
    <source>
        <dbReference type="PROSITE" id="PS50853"/>
    </source>
</evidence>
<dbReference type="Gene3D" id="2.60.40.10">
    <property type="entry name" value="Immunoglobulins"/>
    <property type="match status" value="3"/>
</dbReference>